<evidence type="ECO:0000313" key="8">
    <source>
        <dbReference type="EMBL" id="EDO39296.1"/>
    </source>
</evidence>
<evidence type="ECO:0000256" key="1">
    <source>
        <dbReference type="ARBA" id="ARBA00004123"/>
    </source>
</evidence>
<feature type="region of interest" description="Disordered" evidence="4">
    <location>
        <begin position="57"/>
        <end position="76"/>
    </location>
</feature>
<feature type="domain" description="POP1 C-terminal" evidence="7">
    <location>
        <begin position="755"/>
        <end position="823"/>
    </location>
</feature>
<feature type="compositionally biased region" description="Basic residues" evidence="4">
    <location>
        <begin position="8"/>
        <end position="24"/>
    </location>
</feature>
<dbReference type="InterPro" id="IPR039182">
    <property type="entry name" value="Pop1"/>
</dbReference>
<dbReference type="eggNOG" id="KOG3322">
    <property type="taxonomic scope" value="Eukaryota"/>
</dbReference>
<evidence type="ECO:0000256" key="3">
    <source>
        <dbReference type="ARBA" id="ARBA00023242"/>
    </source>
</evidence>
<evidence type="ECO:0000256" key="4">
    <source>
        <dbReference type="SAM" id="MobiDB-lite"/>
    </source>
</evidence>
<dbReference type="PANTHER" id="PTHR22731">
    <property type="entry name" value="RIBONUCLEASES P/MRP PROTEIN SUBUNIT POP1"/>
    <property type="match status" value="1"/>
</dbReference>
<dbReference type="HOGENOM" id="CLU_007205_1_1_1"/>
<evidence type="ECO:0000259" key="7">
    <source>
        <dbReference type="Pfam" id="PF22770"/>
    </source>
</evidence>
<feature type="compositionally biased region" description="Basic residues" evidence="4">
    <location>
        <begin position="59"/>
        <end position="68"/>
    </location>
</feature>
<feature type="region of interest" description="Disordered" evidence="4">
    <location>
        <begin position="259"/>
        <end position="288"/>
    </location>
</feature>
<dbReference type="STRING" id="45351.A7SAE7"/>
<dbReference type="AlphaFoldDB" id="A7SAE7"/>
<feature type="compositionally biased region" description="Low complexity" evidence="4">
    <location>
        <begin position="262"/>
        <end position="274"/>
    </location>
</feature>
<feature type="domain" description="Pop1 N-terminal" evidence="5">
    <location>
        <begin position="57"/>
        <end position="140"/>
    </location>
</feature>
<proteinExistence type="predicted"/>
<dbReference type="InParanoid" id="A7SAE7"/>
<dbReference type="GO" id="GO:0005655">
    <property type="term" value="C:nucleolar ribonuclease P complex"/>
    <property type="evidence" value="ECO:0000318"/>
    <property type="project" value="GO_Central"/>
</dbReference>
<dbReference type="OMA" id="KALSPMC"/>
<keyword evidence="3" id="KW-0539">Nucleus</keyword>
<name>A7SAE7_NEMVE</name>
<dbReference type="Pfam" id="PF22770">
    <property type="entry name" value="POP1_C"/>
    <property type="match status" value="2"/>
</dbReference>
<dbReference type="InterPro" id="IPR055079">
    <property type="entry name" value="POP1_C"/>
</dbReference>
<feature type="region of interest" description="Disordered" evidence="4">
    <location>
        <begin position="1"/>
        <end position="28"/>
    </location>
</feature>
<feature type="region of interest" description="Disordered" evidence="4">
    <location>
        <begin position="669"/>
        <end position="690"/>
    </location>
</feature>
<gene>
    <name evidence="8" type="ORF">NEMVEDRAFT_v1g168328</name>
</gene>
<dbReference type="EMBL" id="DS469609">
    <property type="protein sequence ID" value="EDO39296.1"/>
    <property type="molecule type" value="Genomic_DNA"/>
</dbReference>
<evidence type="ECO:0008006" key="10">
    <source>
        <dbReference type="Google" id="ProtNLM"/>
    </source>
</evidence>
<dbReference type="GO" id="GO:0001682">
    <property type="term" value="P:tRNA 5'-leader removal"/>
    <property type="evidence" value="ECO:0007669"/>
    <property type="project" value="InterPro"/>
</dbReference>
<evidence type="ECO:0000259" key="5">
    <source>
        <dbReference type="Pfam" id="PF06978"/>
    </source>
</evidence>
<dbReference type="Proteomes" id="UP000001593">
    <property type="component" value="Unassembled WGS sequence"/>
</dbReference>
<feature type="domain" description="POPLD" evidence="6">
    <location>
        <begin position="489"/>
        <end position="580"/>
    </location>
</feature>
<feature type="region of interest" description="Disordered" evidence="4">
    <location>
        <begin position="622"/>
        <end position="641"/>
    </location>
</feature>
<dbReference type="Pfam" id="PF06978">
    <property type="entry name" value="POP1_N"/>
    <property type="match status" value="1"/>
</dbReference>
<dbReference type="GO" id="GO:0000172">
    <property type="term" value="C:ribonuclease MRP complex"/>
    <property type="evidence" value="ECO:0000318"/>
    <property type="project" value="GO_Central"/>
</dbReference>
<keyword evidence="9" id="KW-1185">Reference proteome</keyword>
<dbReference type="Pfam" id="PF08170">
    <property type="entry name" value="POPLD"/>
    <property type="match status" value="1"/>
</dbReference>
<evidence type="ECO:0000313" key="9">
    <source>
        <dbReference type="Proteomes" id="UP000001593"/>
    </source>
</evidence>
<dbReference type="PhylomeDB" id="A7SAE7"/>
<protein>
    <recommendedName>
        <fullName evidence="10">POP1-like protein</fullName>
    </recommendedName>
</protein>
<sequence>MKEADGRTRKRIFQAPPKHMRRRAASHDVKRMPVRLREQAAKEVKDCLHGLLQITTTQKKSRRQRRKTSNLMEEYSRRQRQHMWLETHIWHAKRMKMVEKWGYRLAENPTDKSFKAAHRAVTHNCLLQDISYYCCTEVTGKHEDIVSAMKRITSPDTGPSMASEQFLDKSKEGHTIMYQTEQYPYHAIGPVSFMWRPTTAPYHTSSAQRESCISQEDGHNNCQESDKSVLWIWVHPACYHEASDAIVCACQKVARTTVEQDNNSNSDPSNGSNNEDTAQDANRDESLESADGLTVRSLRFDFVRFRLTGPLSHALLVETLTVDNKPSKKDSNSDRVKVDSDFEFVAKPSCGLEKCNKTAVSETSQSVRSASSLPAGSMIGLPVVDPRLFLSGIKTSIDKLKNNEERNASLPSMPAAVHRWPTGAAGSSIWYRDARQQCKESKISEQKLNAMRSNLLVPGSKLELEGQQSVVPVLLVQQPGVRGTGYGSGWDLILPSGWAMAFWIALVYRGARVGGLREARSISLECERPHFPRDFPDTSSGKEHDKAIETEGSAKYLKYPPAKRPNYAKLGVPCPFSYPWEQLVREWLARGIPVVKPESASSCDRERLDLNETKEGEAVGINGREQGSPVENCPKSGTPQIAMDSGGKEFYVLRSKRILTELRERTSVRQHRRKRCGEDPTPMPIDLTTTPSAESSLVCVSLRMLNRGFPLPNAIVAIPSDSDYEALRNSKGYGGPLEPLHKGRKNNSELSAGGTLIGSCSREIIGFVTSGSVSLAHGRGAAIAFCALIGLVKLMARKTPMGEVVVLVRNKASLQYRLAHISVL</sequence>
<dbReference type="GO" id="GO:0008033">
    <property type="term" value="P:tRNA processing"/>
    <property type="evidence" value="ECO:0000318"/>
    <property type="project" value="GO_Central"/>
</dbReference>
<organism evidence="8 9">
    <name type="scientific">Nematostella vectensis</name>
    <name type="common">Starlet sea anemone</name>
    <dbReference type="NCBI Taxonomy" id="45351"/>
    <lineage>
        <taxon>Eukaryota</taxon>
        <taxon>Metazoa</taxon>
        <taxon>Cnidaria</taxon>
        <taxon>Anthozoa</taxon>
        <taxon>Hexacorallia</taxon>
        <taxon>Actiniaria</taxon>
        <taxon>Edwardsiidae</taxon>
        <taxon>Nematostella</taxon>
    </lineage>
</organism>
<dbReference type="InterPro" id="IPR009723">
    <property type="entry name" value="Pop1_N"/>
</dbReference>
<dbReference type="PANTHER" id="PTHR22731:SF3">
    <property type="entry name" value="RIBONUCLEASES P_MRP PROTEIN SUBUNIT POP1"/>
    <property type="match status" value="1"/>
</dbReference>
<evidence type="ECO:0000256" key="2">
    <source>
        <dbReference type="ARBA" id="ARBA00022694"/>
    </source>
</evidence>
<reference evidence="8 9" key="1">
    <citation type="journal article" date="2007" name="Science">
        <title>Sea anemone genome reveals ancestral eumetazoan gene repertoire and genomic organization.</title>
        <authorList>
            <person name="Putnam N.H."/>
            <person name="Srivastava M."/>
            <person name="Hellsten U."/>
            <person name="Dirks B."/>
            <person name="Chapman J."/>
            <person name="Salamov A."/>
            <person name="Terry A."/>
            <person name="Shapiro H."/>
            <person name="Lindquist E."/>
            <person name="Kapitonov V.V."/>
            <person name="Jurka J."/>
            <person name="Genikhovich G."/>
            <person name="Grigoriev I.V."/>
            <person name="Lucas S.M."/>
            <person name="Steele R.E."/>
            <person name="Finnerty J.R."/>
            <person name="Technau U."/>
            <person name="Martindale M.Q."/>
            <person name="Rokhsar D.S."/>
        </authorList>
    </citation>
    <scope>NUCLEOTIDE SEQUENCE [LARGE SCALE GENOMIC DNA]</scope>
    <source>
        <strain evidence="9">CH2 X CH6</strain>
    </source>
</reference>
<comment type="subcellular location">
    <subcellularLocation>
        <location evidence="1">Nucleus</location>
    </subcellularLocation>
</comment>
<accession>A7SAE7</accession>
<feature type="domain" description="POP1 C-terminal" evidence="7">
    <location>
        <begin position="696"/>
        <end position="747"/>
    </location>
</feature>
<evidence type="ECO:0000259" key="6">
    <source>
        <dbReference type="Pfam" id="PF08170"/>
    </source>
</evidence>
<keyword evidence="2" id="KW-0819">tRNA processing</keyword>
<dbReference type="InterPro" id="IPR012590">
    <property type="entry name" value="POPLD_dom"/>
</dbReference>